<proteinExistence type="predicted"/>
<protein>
    <submittedName>
        <fullName evidence="2">Uncharacterized protein</fullName>
    </submittedName>
</protein>
<name>A0A2V5GY13_ASPV1</name>
<dbReference type="Proteomes" id="UP000249829">
    <property type="component" value="Unassembled WGS sequence"/>
</dbReference>
<evidence type="ECO:0000313" key="3">
    <source>
        <dbReference type="Proteomes" id="UP000249829"/>
    </source>
</evidence>
<dbReference type="EMBL" id="KZ825222">
    <property type="protein sequence ID" value="PYI14064.1"/>
    <property type="molecule type" value="Genomic_DNA"/>
</dbReference>
<keyword evidence="1" id="KW-0812">Transmembrane</keyword>
<feature type="transmembrane region" description="Helical" evidence="1">
    <location>
        <begin position="29"/>
        <end position="52"/>
    </location>
</feature>
<dbReference type="AlphaFoldDB" id="A0A2V5GY13"/>
<sequence length="94" mass="10366">MAVVTYSPVPINLVLWTEYSSRIQSGLFYISWTVQVTYPTIFYCSVIVRMLISIEPRLSAILDPTPPDLGNQVWTGRDAFSRAGVPPSKDGGAS</sequence>
<accession>A0A2V5GY13</accession>
<evidence type="ECO:0000256" key="1">
    <source>
        <dbReference type="SAM" id="Phobius"/>
    </source>
</evidence>
<keyword evidence="1" id="KW-1133">Transmembrane helix</keyword>
<reference evidence="2 3" key="1">
    <citation type="submission" date="2018-02" db="EMBL/GenBank/DDBJ databases">
        <title>The genomes of Aspergillus section Nigri reveals drivers in fungal speciation.</title>
        <authorList>
            <consortium name="DOE Joint Genome Institute"/>
            <person name="Vesth T.C."/>
            <person name="Nybo J."/>
            <person name="Theobald S."/>
            <person name="Brandl J."/>
            <person name="Frisvad J.C."/>
            <person name="Nielsen K.F."/>
            <person name="Lyhne E.K."/>
            <person name="Kogle M.E."/>
            <person name="Kuo A."/>
            <person name="Riley R."/>
            <person name="Clum A."/>
            <person name="Nolan M."/>
            <person name="Lipzen A."/>
            <person name="Salamov A."/>
            <person name="Henrissat B."/>
            <person name="Wiebenga A."/>
            <person name="De vries R.P."/>
            <person name="Grigoriev I.V."/>
            <person name="Mortensen U.H."/>
            <person name="Andersen M.R."/>
            <person name="Baker S.E."/>
        </authorList>
    </citation>
    <scope>NUCLEOTIDE SEQUENCE [LARGE SCALE GENOMIC DNA]</scope>
    <source>
        <strain evidence="2 3">CBS 115571</strain>
    </source>
</reference>
<evidence type="ECO:0000313" key="2">
    <source>
        <dbReference type="EMBL" id="PYI14064.1"/>
    </source>
</evidence>
<keyword evidence="1" id="KW-0472">Membrane</keyword>
<keyword evidence="3" id="KW-1185">Reference proteome</keyword>
<gene>
    <name evidence="2" type="ORF">BO99DRAFT_36042</name>
</gene>
<organism evidence="2 3">
    <name type="scientific">Aspergillus violaceofuscus (strain CBS 115571)</name>
    <dbReference type="NCBI Taxonomy" id="1450538"/>
    <lineage>
        <taxon>Eukaryota</taxon>
        <taxon>Fungi</taxon>
        <taxon>Dikarya</taxon>
        <taxon>Ascomycota</taxon>
        <taxon>Pezizomycotina</taxon>
        <taxon>Eurotiomycetes</taxon>
        <taxon>Eurotiomycetidae</taxon>
        <taxon>Eurotiales</taxon>
        <taxon>Aspergillaceae</taxon>
        <taxon>Aspergillus</taxon>
    </lineage>
</organism>